<evidence type="ECO:0000313" key="2">
    <source>
        <dbReference type="Proteomes" id="UP000215914"/>
    </source>
</evidence>
<gene>
    <name evidence="1" type="ORF">HanXRQr2_Chr02g0058051</name>
</gene>
<accession>A0A9K3NYD7</accession>
<reference evidence="1" key="1">
    <citation type="journal article" date="2017" name="Nature">
        <title>The sunflower genome provides insights into oil metabolism, flowering and Asterid evolution.</title>
        <authorList>
            <person name="Badouin H."/>
            <person name="Gouzy J."/>
            <person name="Grassa C.J."/>
            <person name="Murat F."/>
            <person name="Staton S.E."/>
            <person name="Cottret L."/>
            <person name="Lelandais-Briere C."/>
            <person name="Owens G.L."/>
            <person name="Carrere S."/>
            <person name="Mayjonade B."/>
            <person name="Legrand L."/>
            <person name="Gill N."/>
            <person name="Kane N.C."/>
            <person name="Bowers J.E."/>
            <person name="Hubner S."/>
            <person name="Bellec A."/>
            <person name="Berard A."/>
            <person name="Berges H."/>
            <person name="Blanchet N."/>
            <person name="Boniface M.C."/>
            <person name="Brunel D."/>
            <person name="Catrice O."/>
            <person name="Chaidir N."/>
            <person name="Claudel C."/>
            <person name="Donnadieu C."/>
            <person name="Faraut T."/>
            <person name="Fievet G."/>
            <person name="Helmstetter N."/>
            <person name="King M."/>
            <person name="Knapp S.J."/>
            <person name="Lai Z."/>
            <person name="Le Paslier M.C."/>
            <person name="Lippi Y."/>
            <person name="Lorenzon L."/>
            <person name="Mandel J.R."/>
            <person name="Marage G."/>
            <person name="Marchand G."/>
            <person name="Marquand E."/>
            <person name="Bret-Mestries E."/>
            <person name="Morien E."/>
            <person name="Nambeesan S."/>
            <person name="Nguyen T."/>
            <person name="Pegot-Espagnet P."/>
            <person name="Pouilly N."/>
            <person name="Raftis F."/>
            <person name="Sallet E."/>
            <person name="Schiex T."/>
            <person name="Thomas J."/>
            <person name="Vandecasteele C."/>
            <person name="Vares D."/>
            <person name="Vear F."/>
            <person name="Vautrin S."/>
            <person name="Crespi M."/>
            <person name="Mangin B."/>
            <person name="Burke J.M."/>
            <person name="Salse J."/>
            <person name="Munos S."/>
            <person name="Vincourt P."/>
            <person name="Rieseberg L.H."/>
            <person name="Langlade N.B."/>
        </authorList>
    </citation>
    <scope>NUCLEOTIDE SEQUENCE</scope>
    <source>
        <tissue evidence="1">Leaves</tissue>
    </source>
</reference>
<dbReference type="EMBL" id="MNCJ02000317">
    <property type="protein sequence ID" value="KAF5817867.1"/>
    <property type="molecule type" value="Genomic_DNA"/>
</dbReference>
<dbReference type="Proteomes" id="UP000215914">
    <property type="component" value="Unassembled WGS sequence"/>
</dbReference>
<sequence>MASEELAKYKLELGGAAYNNGQKDGYAEGKAFALERKPNNDFELFKTDCATHYRDKRNEFDTM</sequence>
<keyword evidence="2" id="KW-1185">Reference proteome</keyword>
<reference evidence="1" key="2">
    <citation type="submission" date="2020-06" db="EMBL/GenBank/DDBJ databases">
        <title>Helianthus annuus Genome sequencing and assembly Release 2.</title>
        <authorList>
            <person name="Gouzy J."/>
            <person name="Langlade N."/>
            <person name="Munos S."/>
        </authorList>
    </citation>
    <scope>NUCLEOTIDE SEQUENCE</scope>
    <source>
        <tissue evidence="1">Leaves</tissue>
    </source>
</reference>
<dbReference type="Gramene" id="mRNA:HanXRQr2_Chr02g0058051">
    <property type="protein sequence ID" value="CDS:HanXRQr2_Chr02g0058051.1"/>
    <property type="gene ID" value="HanXRQr2_Chr02g0058051"/>
</dbReference>
<evidence type="ECO:0000313" key="1">
    <source>
        <dbReference type="EMBL" id="KAF5817867.1"/>
    </source>
</evidence>
<proteinExistence type="predicted"/>
<protein>
    <submittedName>
        <fullName evidence="1">Uncharacterized protein</fullName>
    </submittedName>
</protein>
<name>A0A9K3NYD7_HELAN</name>
<comment type="caution">
    <text evidence="1">The sequence shown here is derived from an EMBL/GenBank/DDBJ whole genome shotgun (WGS) entry which is preliminary data.</text>
</comment>
<organism evidence="1 2">
    <name type="scientific">Helianthus annuus</name>
    <name type="common">Common sunflower</name>
    <dbReference type="NCBI Taxonomy" id="4232"/>
    <lineage>
        <taxon>Eukaryota</taxon>
        <taxon>Viridiplantae</taxon>
        <taxon>Streptophyta</taxon>
        <taxon>Embryophyta</taxon>
        <taxon>Tracheophyta</taxon>
        <taxon>Spermatophyta</taxon>
        <taxon>Magnoliopsida</taxon>
        <taxon>eudicotyledons</taxon>
        <taxon>Gunneridae</taxon>
        <taxon>Pentapetalae</taxon>
        <taxon>asterids</taxon>
        <taxon>campanulids</taxon>
        <taxon>Asterales</taxon>
        <taxon>Asteraceae</taxon>
        <taxon>Asteroideae</taxon>
        <taxon>Heliantheae alliance</taxon>
        <taxon>Heliantheae</taxon>
        <taxon>Helianthus</taxon>
    </lineage>
</organism>
<dbReference type="AlphaFoldDB" id="A0A9K3NYD7"/>